<evidence type="ECO:0000256" key="1">
    <source>
        <dbReference type="SAM" id="Phobius"/>
    </source>
</evidence>
<evidence type="ECO:0000313" key="2">
    <source>
        <dbReference type="EMBL" id="SER05929.1"/>
    </source>
</evidence>
<dbReference type="STRING" id="137733.SAMN05421767_1175"/>
<keyword evidence="3" id="KW-1185">Reference proteome</keyword>
<dbReference type="EMBL" id="FOGF01000017">
    <property type="protein sequence ID" value="SER05929.1"/>
    <property type="molecule type" value="Genomic_DNA"/>
</dbReference>
<dbReference type="AlphaFoldDB" id="A0A1H9L3V6"/>
<sequence length="142" mass="16695">MFFKVQWKERGFVLFEAFCCLSITVVVLMLVSIAFLQITSFEEEKTERLNTFNLYLSDIKRIEVWSGIPVAIEQDKNSVSDKILPEEKYQDYDILDVTETITTTTKKSPSVRIPNLKIESEFLKEEFNYEITSQETIRLYID</sequence>
<dbReference type="RefSeq" id="WP_089746617.1">
    <property type="nucleotide sequence ID" value="NZ_FOGF01000017.1"/>
</dbReference>
<proteinExistence type="predicted"/>
<reference evidence="2 3" key="1">
    <citation type="submission" date="2016-10" db="EMBL/GenBank/DDBJ databases">
        <authorList>
            <person name="de Groot N.N."/>
        </authorList>
    </citation>
    <scope>NUCLEOTIDE SEQUENCE [LARGE SCALE GENOMIC DNA]</scope>
    <source>
        <strain evidence="2 3">DSM 15827</strain>
    </source>
</reference>
<name>A0A1H9L3V6_9LACT</name>
<dbReference type="Proteomes" id="UP000198556">
    <property type="component" value="Unassembled WGS sequence"/>
</dbReference>
<keyword evidence="1" id="KW-0472">Membrane</keyword>
<accession>A0A1H9L3V6</accession>
<evidence type="ECO:0000313" key="3">
    <source>
        <dbReference type="Proteomes" id="UP000198556"/>
    </source>
</evidence>
<keyword evidence="1" id="KW-1133">Transmembrane helix</keyword>
<feature type="transmembrane region" description="Helical" evidence="1">
    <location>
        <begin position="12"/>
        <end position="36"/>
    </location>
</feature>
<protein>
    <submittedName>
        <fullName evidence="2">Type II secretory pathway, pseudopilin PulG</fullName>
    </submittedName>
</protein>
<organism evidence="2 3">
    <name type="scientific">Granulicatella balaenopterae</name>
    <dbReference type="NCBI Taxonomy" id="137733"/>
    <lineage>
        <taxon>Bacteria</taxon>
        <taxon>Bacillati</taxon>
        <taxon>Bacillota</taxon>
        <taxon>Bacilli</taxon>
        <taxon>Lactobacillales</taxon>
        <taxon>Carnobacteriaceae</taxon>
        <taxon>Granulicatella</taxon>
    </lineage>
</organism>
<keyword evidence="1" id="KW-0812">Transmembrane</keyword>
<gene>
    <name evidence="2" type="ORF">SAMN05421767_1175</name>
</gene>